<name>A0AAD7HDU1_9AGAR</name>
<evidence type="ECO:0000256" key="1">
    <source>
        <dbReference type="SAM" id="MobiDB-lite"/>
    </source>
</evidence>
<evidence type="ECO:0000313" key="2">
    <source>
        <dbReference type="EMBL" id="KAJ7718279.1"/>
    </source>
</evidence>
<dbReference type="AlphaFoldDB" id="A0AAD7HDU1"/>
<sequence length="473" mass="52334">MFRRKAKHTHKRNKCALDKGSHFHAPGLNFTFHKLSTHIETDSRDKKRKANQTPDDDDPNKRVRSESPERPLPPINPDPPAPSTESPSPTPKPISTFTFKKNMPGAESSGSPSDATTGSQYLQILACRIPLTTHTVRTNAGIIQMTNGQQYTAPADGFPCPQCVESALRNTTDRNRADWAEAKDPKGFVRVYRAKYSANARDTVSKLTYVIPKLVDTPKVIISPPTAREELNERLPAPWNFLISGINPAALKKLIDQGWWSTPTITFYVFDYNVPLPRYIMTLQNLCTPSDPEACKAVARLVKDKLKSIKEASEFLAKHSAASDAKEAEGALDTIEAKPLEIALPGGETDLLWNIYFTPPKSIDFFRLLEWTTAARDLTYDTALHGTGVPRVGSDQFFCQGCKGYDHPSGLCPLPRIVGWFGAPLQSVSADDKTLGKANERNERKDKKSKGGKGPKAGGNGSRNVNNRISRRR</sequence>
<organism evidence="2 3">
    <name type="scientific">Mycena metata</name>
    <dbReference type="NCBI Taxonomy" id="1033252"/>
    <lineage>
        <taxon>Eukaryota</taxon>
        <taxon>Fungi</taxon>
        <taxon>Dikarya</taxon>
        <taxon>Basidiomycota</taxon>
        <taxon>Agaricomycotina</taxon>
        <taxon>Agaricomycetes</taxon>
        <taxon>Agaricomycetidae</taxon>
        <taxon>Agaricales</taxon>
        <taxon>Marasmiineae</taxon>
        <taxon>Mycenaceae</taxon>
        <taxon>Mycena</taxon>
    </lineage>
</organism>
<accession>A0AAD7HDU1</accession>
<gene>
    <name evidence="2" type="ORF">B0H16DRAFT_1475699</name>
</gene>
<keyword evidence="3" id="KW-1185">Reference proteome</keyword>
<protein>
    <submittedName>
        <fullName evidence="2">Uncharacterized protein</fullName>
    </submittedName>
</protein>
<evidence type="ECO:0000313" key="3">
    <source>
        <dbReference type="Proteomes" id="UP001215598"/>
    </source>
</evidence>
<feature type="compositionally biased region" description="Low complexity" evidence="1">
    <location>
        <begin position="462"/>
        <end position="473"/>
    </location>
</feature>
<proteinExistence type="predicted"/>
<dbReference type="EMBL" id="JARKIB010000267">
    <property type="protein sequence ID" value="KAJ7718279.1"/>
    <property type="molecule type" value="Genomic_DNA"/>
</dbReference>
<feature type="region of interest" description="Disordered" evidence="1">
    <location>
        <begin position="39"/>
        <end position="116"/>
    </location>
</feature>
<feature type="compositionally biased region" description="Basic and acidic residues" evidence="1">
    <location>
        <begin position="59"/>
        <end position="69"/>
    </location>
</feature>
<feature type="compositionally biased region" description="Basic and acidic residues" evidence="1">
    <location>
        <begin position="431"/>
        <end position="446"/>
    </location>
</feature>
<comment type="caution">
    <text evidence="2">The sequence shown here is derived from an EMBL/GenBank/DDBJ whole genome shotgun (WGS) entry which is preliminary data.</text>
</comment>
<feature type="region of interest" description="Disordered" evidence="1">
    <location>
        <begin position="431"/>
        <end position="473"/>
    </location>
</feature>
<dbReference type="Proteomes" id="UP001215598">
    <property type="component" value="Unassembled WGS sequence"/>
</dbReference>
<feature type="compositionally biased region" description="Basic residues" evidence="1">
    <location>
        <begin position="1"/>
        <end position="14"/>
    </location>
</feature>
<reference evidence="2" key="1">
    <citation type="submission" date="2023-03" db="EMBL/GenBank/DDBJ databases">
        <title>Massive genome expansion in bonnet fungi (Mycena s.s.) driven by repeated elements and novel gene families across ecological guilds.</title>
        <authorList>
            <consortium name="Lawrence Berkeley National Laboratory"/>
            <person name="Harder C.B."/>
            <person name="Miyauchi S."/>
            <person name="Viragh M."/>
            <person name="Kuo A."/>
            <person name="Thoen E."/>
            <person name="Andreopoulos B."/>
            <person name="Lu D."/>
            <person name="Skrede I."/>
            <person name="Drula E."/>
            <person name="Henrissat B."/>
            <person name="Morin E."/>
            <person name="Kohler A."/>
            <person name="Barry K."/>
            <person name="LaButti K."/>
            <person name="Morin E."/>
            <person name="Salamov A."/>
            <person name="Lipzen A."/>
            <person name="Mereny Z."/>
            <person name="Hegedus B."/>
            <person name="Baldrian P."/>
            <person name="Stursova M."/>
            <person name="Weitz H."/>
            <person name="Taylor A."/>
            <person name="Grigoriev I.V."/>
            <person name="Nagy L.G."/>
            <person name="Martin F."/>
            <person name="Kauserud H."/>
        </authorList>
    </citation>
    <scope>NUCLEOTIDE SEQUENCE</scope>
    <source>
        <strain evidence="2">CBHHK182m</strain>
    </source>
</reference>
<feature type="compositionally biased region" description="Pro residues" evidence="1">
    <location>
        <begin position="70"/>
        <end position="92"/>
    </location>
</feature>
<feature type="region of interest" description="Disordered" evidence="1">
    <location>
        <begin position="1"/>
        <end position="25"/>
    </location>
</feature>